<organism evidence="2">
    <name type="scientific">uncultured Desulfovibrio sp</name>
    <dbReference type="NCBI Taxonomy" id="167968"/>
    <lineage>
        <taxon>Bacteria</taxon>
        <taxon>Pseudomonadati</taxon>
        <taxon>Thermodesulfobacteriota</taxon>
        <taxon>Desulfovibrionia</taxon>
        <taxon>Desulfovibrionales</taxon>
        <taxon>Desulfovibrionaceae</taxon>
        <taxon>Desulfovibrio</taxon>
        <taxon>environmental samples</taxon>
    </lineage>
</organism>
<dbReference type="Pfam" id="PF10620">
    <property type="entry name" value="MdcG"/>
    <property type="match status" value="1"/>
</dbReference>
<dbReference type="AlphaFoldDB" id="A0A212L090"/>
<dbReference type="EMBL" id="FMJC01000001">
    <property type="protein sequence ID" value="SCM70799.1"/>
    <property type="molecule type" value="Genomic_DNA"/>
</dbReference>
<dbReference type="NCBIfam" id="TIGR03135">
    <property type="entry name" value="malonate_mdcG"/>
    <property type="match status" value="1"/>
</dbReference>
<reference evidence="2" key="1">
    <citation type="submission" date="2016-08" db="EMBL/GenBank/DDBJ databases">
        <authorList>
            <person name="Seilhamer J.J."/>
        </authorList>
    </citation>
    <scope>NUCLEOTIDE SEQUENCE</scope>
    <source>
        <strain evidence="2">86-1</strain>
    </source>
</reference>
<accession>A0A212L090</accession>
<dbReference type="RefSeq" id="WP_179979472.1">
    <property type="nucleotide sequence ID" value="NZ_LT608333.1"/>
</dbReference>
<sequence length="241" mass="26551">MQQYERHTLLDINFEGRMRIFTEAVAKGYGRDACLEMLLPEMQKPGKDSVARDKRFLAIPGIVRREDTAPRPGEIAVGFTSEASGAMGRLRLPGFVLPDAVLRSRTPVDVLQQALGSASFSRTPALQALEAVVTCGLRGTRIGVWGSTGLELATGYKYTHKASDLDVQLQPEVGLSPDLLEEWHALMLTVENRFEIRIDAEIQLKSGYGVSLKECCKKTKTVLGKGLDDVRLLSRDDIFTG</sequence>
<evidence type="ECO:0000313" key="2">
    <source>
        <dbReference type="EMBL" id="SCM70799.1"/>
    </source>
</evidence>
<proteinExistence type="predicted"/>
<protein>
    <submittedName>
        <fullName evidence="2">Holo-ACP synthase, malonate decarboxylase-specific (Modular protein)</fullName>
    </submittedName>
</protein>
<evidence type="ECO:0000259" key="1">
    <source>
        <dbReference type="Pfam" id="PF10620"/>
    </source>
</evidence>
<gene>
    <name evidence="2" type="ORF">KL86DES1_10640</name>
</gene>
<dbReference type="GO" id="GO:0016779">
    <property type="term" value="F:nucleotidyltransferase activity"/>
    <property type="evidence" value="ECO:0007669"/>
    <property type="project" value="InterPro"/>
</dbReference>
<name>A0A212L090_9BACT</name>
<dbReference type="InterPro" id="IPR017557">
    <property type="entry name" value="Holo-ACP_synthase"/>
</dbReference>
<dbReference type="InterPro" id="IPR049180">
    <property type="entry name" value="MdcG_C"/>
</dbReference>
<feature type="domain" description="Phosphoribosyl-dephospho-CoA transferase MdcG C-terminal" evidence="1">
    <location>
        <begin position="122"/>
        <end position="235"/>
    </location>
</feature>